<feature type="region of interest" description="Disordered" evidence="8">
    <location>
        <begin position="1"/>
        <end position="44"/>
    </location>
</feature>
<comment type="caution">
    <text evidence="10">The sequence shown here is derived from an EMBL/GenBank/DDBJ whole genome shotgun (WGS) entry which is preliminary data.</text>
</comment>
<feature type="region of interest" description="Disordered" evidence="8">
    <location>
        <begin position="997"/>
        <end position="1023"/>
    </location>
</feature>
<evidence type="ECO:0000313" key="11">
    <source>
        <dbReference type="Proteomes" id="UP001445076"/>
    </source>
</evidence>
<dbReference type="Proteomes" id="UP001445076">
    <property type="component" value="Unassembled WGS sequence"/>
</dbReference>
<proteinExistence type="inferred from homology"/>
<evidence type="ECO:0000259" key="9">
    <source>
        <dbReference type="PROSITE" id="PS50111"/>
    </source>
</evidence>
<evidence type="ECO:0000256" key="3">
    <source>
        <dbReference type="ARBA" id="ARBA00022490"/>
    </source>
</evidence>
<feature type="domain" description="Methyl-accepting transducer" evidence="9">
    <location>
        <begin position="743"/>
        <end position="990"/>
    </location>
</feature>
<feature type="coiled-coil region" evidence="7">
    <location>
        <begin position="2034"/>
        <end position="2125"/>
    </location>
</feature>
<accession>A0AAW0W913</accession>
<gene>
    <name evidence="10" type="ORF">OTU49_009972</name>
</gene>
<dbReference type="InterPro" id="IPR004089">
    <property type="entry name" value="MCPsignal_dom"/>
</dbReference>
<dbReference type="EMBL" id="JARKIK010000078">
    <property type="protein sequence ID" value="KAK8726647.1"/>
    <property type="molecule type" value="Genomic_DNA"/>
</dbReference>
<protein>
    <recommendedName>
        <fullName evidence="9">Methyl-accepting transducer domain-containing protein</fullName>
    </recommendedName>
</protein>
<dbReference type="GO" id="GO:0007165">
    <property type="term" value="P:signal transduction"/>
    <property type="evidence" value="ECO:0007669"/>
    <property type="project" value="UniProtKB-KW"/>
</dbReference>
<evidence type="ECO:0000256" key="2">
    <source>
        <dbReference type="ARBA" id="ARBA00009423"/>
    </source>
</evidence>
<feature type="region of interest" description="Disordered" evidence="8">
    <location>
        <begin position="215"/>
        <end position="234"/>
    </location>
</feature>
<evidence type="ECO:0000256" key="7">
    <source>
        <dbReference type="SAM" id="Coils"/>
    </source>
</evidence>
<keyword evidence="3" id="KW-0963">Cytoplasm</keyword>
<dbReference type="Gene3D" id="1.10.287.1490">
    <property type="match status" value="1"/>
</dbReference>
<evidence type="ECO:0000256" key="1">
    <source>
        <dbReference type="ARBA" id="ARBA00004245"/>
    </source>
</evidence>
<dbReference type="GO" id="GO:0016020">
    <property type="term" value="C:membrane"/>
    <property type="evidence" value="ECO:0007669"/>
    <property type="project" value="InterPro"/>
</dbReference>
<keyword evidence="6" id="KW-0807">Transducer</keyword>
<evidence type="ECO:0000313" key="10">
    <source>
        <dbReference type="EMBL" id="KAK8726647.1"/>
    </source>
</evidence>
<evidence type="ECO:0000256" key="4">
    <source>
        <dbReference type="ARBA" id="ARBA00023054"/>
    </source>
</evidence>
<organism evidence="10 11">
    <name type="scientific">Cherax quadricarinatus</name>
    <name type="common">Australian red claw crayfish</name>
    <dbReference type="NCBI Taxonomy" id="27406"/>
    <lineage>
        <taxon>Eukaryota</taxon>
        <taxon>Metazoa</taxon>
        <taxon>Ecdysozoa</taxon>
        <taxon>Arthropoda</taxon>
        <taxon>Crustacea</taxon>
        <taxon>Multicrustacea</taxon>
        <taxon>Malacostraca</taxon>
        <taxon>Eumalacostraca</taxon>
        <taxon>Eucarida</taxon>
        <taxon>Decapoda</taxon>
        <taxon>Pleocyemata</taxon>
        <taxon>Astacidea</taxon>
        <taxon>Parastacoidea</taxon>
        <taxon>Parastacidae</taxon>
        <taxon>Cherax</taxon>
    </lineage>
</organism>
<dbReference type="Pfam" id="PF05010">
    <property type="entry name" value="TACC_C"/>
    <property type="match status" value="1"/>
</dbReference>
<dbReference type="InterPro" id="IPR007707">
    <property type="entry name" value="TACC_C"/>
</dbReference>
<keyword evidence="11" id="KW-1185">Reference proteome</keyword>
<dbReference type="SUPFAM" id="SSF57997">
    <property type="entry name" value="Tropomyosin"/>
    <property type="match status" value="1"/>
</dbReference>
<name>A0AAW0W913_CHEQU</name>
<feature type="compositionally biased region" description="Polar residues" evidence="8">
    <location>
        <begin position="7"/>
        <end position="36"/>
    </location>
</feature>
<dbReference type="PANTHER" id="PTHR38753:SF1">
    <property type="entry name" value="SLR1441 PROTEIN"/>
    <property type="match status" value="1"/>
</dbReference>
<evidence type="ECO:0000256" key="5">
    <source>
        <dbReference type="ARBA" id="ARBA00023212"/>
    </source>
</evidence>
<dbReference type="GO" id="GO:0005856">
    <property type="term" value="C:cytoskeleton"/>
    <property type="evidence" value="ECO:0007669"/>
    <property type="project" value="UniProtKB-SubCell"/>
</dbReference>
<comment type="similarity">
    <text evidence="2">Belongs to the TACC family.</text>
</comment>
<sequence length="2129" mass="229418">MDENCQPDMNSESPQGQQNTSVKEQSLYTTPVSSHRSPFKDIANNPLEVRTVKADKTRKIMSRYDVGRELDEDEKWRDRTEVITRIDHDAYQMFAKEVINEVVNEVEKESVMAKFLASKPPHRSVAKFREAAMASLGDSESEYESAEELEEIDMPSAPKILSPVLPVANSTLLNVASSANSTPNRSDAVFENSFINSFEKMKIVEIDEPVEKFHDASDSLDDMSPSSNNVPEDKTRETELFDQFVTSFENNMKVLSDKQDNHIAQDEKNEQIRSTSPQEDIAAISHISPENELQSSDETVNAAVSLDKAFGGQSLKVVHETTPEVKLTIPQIMVTSSDVQEVVPEVKDVPVGMEATPEVKKDVPIVMEATPEVKKDVPVVMEATPEVKKDVAVVMEEAAPEVKKLVPLVMEATPEVKKDVAVVMEATPEVKKDIPVVKEATPEVKKDVQTAVGAVSEINVQVVTKTIPPGVTSVPAGKVAVPGGKTALPAKKATVPAGKTAAPAKNAAVPVGKASVPAGKASVPTGKAAVPAGKAIIPTRKTVNPVGKTVISVKKAVNPAGKAVIPVRKAVNSVGKAVIPAKKVSFPGGRVPGPTGKAPATAGKLAVATGRAAIPVPKKAVPERATISSVNEVVSEVSEPISAGSEVVSESAESISIVEAVSQAEEPISVVGKAVSQAEEPISAGINTVSQAEEPISVNNAVSQAEEPISAVNDAASQAEEPISAVNDAVLQAEEPISTGVSAVSQAEEPISTGVIAVSQAEEPISAGVSAVSQAEEPISAVNDAVSQAEEPISVVNNAVSQVEEPISAINNAVSQAEEPISVVNNAVSQAEEPISAVNDAVSQAEEPISVVNNAVSQVEEPILAVNDAVSQAEEPISAVDNAVSQAEEPISVVNDAVSQAEEPISAVNDAVSQAEEPVSAVNDAVSQAEEPVSAVNDAVSQAEEPVSAVNDAVSQAEEPVSAVNDAVSQAEEPVSAVNDAVSQAEEPVSAANDAVSQAEEPVSAANDAVSQAEEPVSAANDAVSQAEEPVSAANDAVSQAEEPVSTVNEAVSQAEPISSVVKGVSWVAETISVDTEAVPEAEVIPTVVETILTVDALPRVKDDNLKALLGEASQEKNDQCVMLENMETFSSLSGKENQEELVGQAFTQKVCGVDFLDKFDSNDFSPFETKALIANSPERVGIALIQSEANEEPYSAKSTTDKMGEEGEIGRECIYSQKLNISTNMECLAVSPKNNKDNAQLPTVVSNTQITEKEKSERSLDNKGATVQEILCQNSVTEDMPEEIKSAILERVFEKPLETSGLPKSNMSSLMLEESNFDHVTSATVSHLASAMNKTMVISDEMPCKELEMADVPENTKTLPLEAAEEPLEKNFPQKGYQLDFLDKLDDPNFNPFATKTTVANSPCKKVQPDATLQEIQQDEVKVQSIFVKEASSLGLLKDSLVKPIEEESSWQESHNFDSSRKLEDSDSDPFKYKPCTNSPNKNEAGYEADTHTQSDKAALLENEKNNGASLEKTLTENLNAIVVEMSAPKTNSAVSKIETSLPLEQIENSCKNEDSVLKECAVEFLDKFDDPNFNPFATKAAVQNSPIRNSNSFNAQNIIEDETKRKKPVSEIMPVKSLEEVEKIIGGEAVPLVSQENKTMDCFQKTDNQGFIPSATESVRSNPSMKAFSSLIDAAIHSETLAKSEKGEIVISGNAAFYHGQGKAQASTEEVNQHVFSPLPKGQAKKKENADSVFDFEEFTSAAEFFNNPEDFDELSAHGTDGDKLNLVRNSLYVKFDPLVSGRQSLAPYLAQHLKESNALDPRRCSGLISFSPSPTKRQREAEPAGTPVKALTSSVSDDTVFDATSLENTTFAESGNTTVVVSSQTLNNTTMITNITDPSETSLQLSVIHAEKMITERAMKEKLKNMELIMQDSMLRKSREFEEIQKRLKRQLTEQGIAMTSMEEENATLKSSIKQMQGVMAKILQHEASKEKEHKTQMLLLENQYEVKLTALRKECEQYQDELKKSEVPFFDLVKRFERLREVTAVLHKNEEALKSEVESLKAKMAQKEESFQSVVKTLEEAYGKAQEEYSAMKQNYERELKKASVMLKKAEVKILTLTETVEKTSVENQRLKDLIEDITKNIGGS</sequence>
<dbReference type="PROSITE" id="PS50111">
    <property type="entry name" value="CHEMOTAXIS_TRANSDUC_2"/>
    <property type="match status" value="1"/>
</dbReference>
<comment type="subcellular location">
    <subcellularLocation>
        <location evidence="1">Cytoplasm</location>
        <location evidence="1">Cytoskeleton</location>
    </subcellularLocation>
</comment>
<keyword evidence="5" id="KW-0206">Cytoskeleton</keyword>
<dbReference type="Gene3D" id="1.20.5.300">
    <property type="match status" value="1"/>
</dbReference>
<feature type="region of interest" description="Disordered" evidence="8">
    <location>
        <begin position="1448"/>
        <end position="1494"/>
    </location>
</feature>
<evidence type="ECO:0000256" key="8">
    <source>
        <dbReference type="SAM" id="MobiDB-lite"/>
    </source>
</evidence>
<reference evidence="10 11" key="1">
    <citation type="journal article" date="2024" name="BMC Genomics">
        <title>Genome assembly of redclaw crayfish (Cherax quadricarinatus) provides insights into its immune adaptation and hypoxia tolerance.</title>
        <authorList>
            <person name="Liu Z."/>
            <person name="Zheng J."/>
            <person name="Li H."/>
            <person name="Fang K."/>
            <person name="Wang S."/>
            <person name="He J."/>
            <person name="Zhou D."/>
            <person name="Weng S."/>
            <person name="Chi M."/>
            <person name="Gu Z."/>
            <person name="He J."/>
            <person name="Li F."/>
            <person name="Wang M."/>
        </authorList>
    </citation>
    <scope>NUCLEOTIDE SEQUENCE [LARGE SCALE GENOMIC DNA]</scope>
    <source>
        <strain evidence="10">ZL_2023a</strain>
    </source>
</reference>
<dbReference type="PANTHER" id="PTHR38753">
    <property type="entry name" value="SLR1441 PROTEIN"/>
    <property type="match status" value="1"/>
</dbReference>
<keyword evidence="4 7" id="KW-0175">Coiled coil</keyword>
<feature type="compositionally biased region" description="Basic and acidic residues" evidence="8">
    <location>
        <begin position="1456"/>
        <end position="1473"/>
    </location>
</feature>
<evidence type="ECO:0000256" key="6">
    <source>
        <dbReference type="PROSITE-ProRule" id="PRU00284"/>
    </source>
</evidence>